<dbReference type="InterPro" id="IPR004843">
    <property type="entry name" value="Calcineurin-like_PHP"/>
</dbReference>
<keyword evidence="2" id="KW-0325">Glycoprotein</keyword>
<evidence type="ECO:0000259" key="3">
    <source>
        <dbReference type="Pfam" id="PF00149"/>
    </source>
</evidence>
<dbReference type="Proteomes" id="UP001430848">
    <property type="component" value="Unassembled WGS sequence"/>
</dbReference>
<dbReference type="InterPro" id="IPR002347">
    <property type="entry name" value="SDR_fam"/>
</dbReference>
<feature type="domain" description="Calcineurin-like phosphoesterase" evidence="3">
    <location>
        <begin position="80"/>
        <end position="307"/>
    </location>
</feature>
<accession>A0ABR1P4W5</accession>
<dbReference type="Pfam" id="PF00149">
    <property type="entry name" value="Metallophos"/>
    <property type="match status" value="1"/>
</dbReference>
<dbReference type="Pfam" id="PF00106">
    <property type="entry name" value="adh_short"/>
    <property type="match status" value="1"/>
</dbReference>
<dbReference type="PANTHER" id="PTHR22953:SF153">
    <property type="entry name" value="PURPLE ACID PHOSPHATASE"/>
    <property type="match status" value="1"/>
</dbReference>
<dbReference type="InterPro" id="IPR029052">
    <property type="entry name" value="Metallo-depent_PP-like"/>
</dbReference>
<dbReference type="PRINTS" id="PR00081">
    <property type="entry name" value="GDHRDH"/>
</dbReference>
<dbReference type="PANTHER" id="PTHR22953">
    <property type="entry name" value="ACID PHOSPHATASE RELATED"/>
    <property type="match status" value="1"/>
</dbReference>
<protein>
    <recommendedName>
        <fullName evidence="7">Acid phosphatase</fullName>
    </recommendedName>
</protein>
<reference evidence="5 6" key="1">
    <citation type="submission" date="2024-02" db="EMBL/GenBank/DDBJ databases">
        <title>De novo assembly and annotation of 12 fungi associated with fruit tree decline syndrome in Ontario, Canada.</title>
        <authorList>
            <person name="Sulman M."/>
            <person name="Ellouze W."/>
            <person name="Ilyukhin E."/>
        </authorList>
    </citation>
    <scope>NUCLEOTIDE SEQUENCE [LARGE SCALE GENOMIC DNA]</scope>
    <source>
        <strain evidence="5 6">M169</strain>
    </source>
</reference>
<dbReference type="InterPro" id="IPR036291">
    <property type="entry name" value="NAD(P)-bd_dom_sf"/>
</dbReference>
<evidence type="ECO:0000259" key="4">
    <source>
        <dbReference type="Pfam" id="PF14008"/>
    </source>
</evidence>
<comment type="caution">
    <text evidence="5">The sequence shown here is derived from an EMBL/GenBank/DDBJ whole genome shotgun (WGS) entry which is preliminary data.</text>
</comment>
<dbReference type="SUPFAM" id="SSF51735">
    <property type="entry name" value="NAD(P)-binding Rossmann-fold domains"/>
    <property type="match status" value="1"/>
</dbReference>
<keyword evidence="1" id="KW-0732">Signal</keyword>
<evidence type="ECO:0000313" key="6">
    <source>
        <dbReference type="Proteomes" id="UP001430848"/>
    </source>
</evidence>
<dbReference type="Gene3D" id="3.40.50.720">
    <property type="entry name" value="NAD(P)-binding Rossmann-like Domain"/>
    <property type="match status" value="1"/>
</dbReference>
<evidence type="ECO:0000256" key="1">
    <source>
        <dbReference type="ARBA" id="ARBA00022729"/>
    </source>
</evidence>
<dbReference type="SUPFAM" id="SSF56300">
    <property type="entry name" value="Metallo-dependent phosphatases"/>
    <property type="match status" value="1"/>
</dbReference>
<dbReference type="InterPro" id="IPR039331">
    <property type="entry name" value="PAPs-like"/>
</dbReference>
<evidence type="ECO:0000313" key="5">
    <source>
        <dbReference type="EMBL" id="KAK7726501.1"/>
    </source>
</evidence>
<keyword evidence="6" id="KW-1185">Reference proteome</keyword>
<feature type="domain" description="Purple acid phosphatase C-terminal" evidence="4">
    <location>
        <begin position="329"/>
        <end position="390"/>
    </location>
</feature>
<dbReference type="CDD" id="cd00839">
    <property type="entry name" value="MPP_PAPs"/>
    <property type="match status" value="1"/>
</dbReference>
<evidence type="ECO:0000256" key="2">
    <source>
        <dbReference type="ARBA" id="ARBA00023180"/>
    </source>
</evidence>
<name>A0ABR1P4W5_DIAER</name>
<dbReference type="EMBL" id="JAKNSF020000043">
    <property type="protein sequence ID" value="KAK7726501.1"/>
    <property type="molecule type" value="Genomic_DNA"/>
</dbReference>
<dbReference type="Gene3D" id="3.60.21.10">
    <property type="match status" value="1"/>
</dbReference>
<dbReference type="Pfam" id="PF14008">
    <property type="entry name" value="Metallophos_C"/>
    <property type="match status" value="1"/>
</dbReference>
<evidence type="ECO:0008006" key="7">
    <source>
        <dbReference type="Google" id="ProtNLM"/>
    </source>
</evidence>
<dbReference type="InterPro" id="IPR025733">
    <property type="entry name" value="PAPs_C"/>
</dbReference>
<organism evidence="5 6">
    <name type="scientific">Diaporthe eres</name>
    <name type="common">Phomopsis oblonga</name>
    <dbReference type="NCBI Taxonomy" id="83184"/>
    <lineage>
        <taxon>Eukaryota</taxon>
        <taxon>Fungi</taxon>
        <taxon>Dikarya</taxon>
        <taxon>Ascomycota</taxon>
        <taxon>Pezizomycotina</taxon>
        <taxon>Sordariomycetes</taxon>
        <taxon>Sordariomycetidae</taxon>
        <taxon>Diaporthales</taxon>
        <taxon>Diaporthaceae</taxon>
        <taxon>Diaporthe</taxon>
        <taxon>Diaporthe eres species complex</taxon>
    </lineage>
</organism>
<proteinExistence type="predicted"/>
<dbReference type="InterPro" id="IPR041792">
    <property type="entry name" value="MPP_PAP"/>
</dbReference>
<sequence length="657" mass="71068">MHSQTYYYKIVSTNSTVESFMSPRAPGDKTPFTTSVVIDLGVYGTNGYTIQGDSTKRDTIPTIDPALNHTTIGRLAENFNDYEWVMHPGDLAYADDWILNIDNLFDGSNTYEAITENFYNQLSPIASRKPYMASPGNHEADCAEVGTLGIRTICPEGQKNFTDFNVRFGKNMPSAFASTSSNDTAKVNANKAKQLANPPFWYSFEYGMVHVTMIDTETDFPNAPDLPFGSAGLDSGPFGYTGQQLDFLKADLASVDRSVTPWVIVGGHRPWYSTGGSDNLCTACQTAFEPVLYQYGVDLGVFGHVHNSQRFAPVNNSVVDPAGLNDPKSPMYIVAGGAGNIEGLSSVGTNISSNRFAYADDFSYATLDFKDENNLEINFIRSSTGDILDSTTLYKSHSEHTMVRALIVGATRGLGASLTKQYASNASSTVFATTRSSAPKDFPENVEWLSGVDLQKPKVGDDLAGQLKGEKPLDIVIITAGRFTTEDFHDKGPNWDEEVTMYTTSSIAPVFLVHALFHAGLLSKGSKVVLVSSESGSITLRHESEGGGNYAHHASKAALNMVGKLLSLDLKDAGVVISIVHPGFMRSDMTKGVGFDKFWDDGGAVTTDEAASSLVEWTEQLDISKTGEYWAPRGPGDIGTAEATLGKGLSTPLKLPW</sequence>
<gene>
    <name evidence="5" type="ORF">SLS63_007662</name>
</gene>